<organism evidence="2 4">
    <name type="scientific">Acanthamoeba polyphaga mimivirus</name>
    <name type="common">APMV</name>
    <dbReference type="NCBI Taxonomy" id="212035"/>
    <lineage>
        <taxon>Viruses</taxon>
        <taxon>Varidnaviria</taxon>
        <taxon>Bamfordvirae</taxon>
        <taxon>Nucleocytoviricota</taxon>
        <taxon>Megaviricetes</taxon>
        <taxon>Imitervirales</taxon>
        <taxon>Mimiviridae</taxon>
        <taxon>Megamimivirinae</taxon>
        <taxon>Mimivirus</taxon>
        <taxon>Mimivirus bradfordmassiliense</taxon>
    </lineage>
</organism>
<evidence type="ECO:0000313" key="1">
    <source>
        <dbReference type="EMBL" id="AKI79135.1"/>
    </source>
</evidence>
<evidence type="ECO:0000313" key="4">
    <source>
        <dbReference type="Proteomes" id="UP000274448"/>
    </source>
</evidence>
<accession>A0A0G2Y0J2</accession>
<evidence type="ECO:0000313" key="2">
    <source>
        <dbReference type="EMBL" id="AKI81031.1"/>
    </source>
</evidence>
<accession>A0A0G2YD59</accession>
<protein>
    <submittedName>
        <fullName evidence="2">Uncharacterized protein</fullName>
    </submittedName>
</protein>
<evidence type="ECO:0000313" key="3">
    <source>
        <dbReference type="Proteomes" id="UP000241474"/>
    </source>
</evidence>
<dbReference type="Proteomes" id="UP000241474">
    <property type="component" value="Segment"/>
</dbReference>
<reference evidence="3 4" key="1">
    <citation type="submission" date="2014-10" db="EMBL/GenBank/DDBJ databases">
        <title>Pan-genome analysis of Brazilian lineage A amoebal mimiviruses.</title>
        <authorList>
            <person name="Assis F.L."/>
            <person name="Abrahao J.S."/>
            <person name="Kroon E.G."/>
            <person name="Dornas F.P."/>
            <person name="Andrade K.R."/>
            <person name="Borato P.V.M."/>
            <person name="Pilotto M.R."/>
            <person name="Benamar S."/>
            <person name="LaScola B."/>
            <person name="Colson P."/>
        </authorList>
    </citation>
    <scope>NUCLEOTIDE SEQUENCE [LARGE SCALE GENOMIC DNA]</scope>
    <source>
        <strain evidence="2 4">Amazonia</strain>
        <strain evidence="1 3">Oyster</strain>
    </source>
</reference>
<dbReference type="EMBL" id="KM982403">
    <property type="protein sequence ID" value="AKI81031.1"/>
    <property type="molecule type" value="Genomic_DNA"/>
</dbReference>
<proteinExistence type="predicted"/>
<name>A0A0G2Y0J2_MIMIV</name>
<dbReference type="Proteomes" id="UP000274448">
    <property type="component" value="Segment"/>
</dbReference>
<dbReference type="EMBL" id="KM982401">
    <property type="protein sequence ID" value="AKI79135.1"/>
    <property type="molecule type" value="Genomic_DNA"/>
</dbReference>
<sequence>MNLLNMFNGYKKIPVEYFAQEESMEQLKDINTKIDNSEKKISLENFIDKCEKSDPISENDFLDYPEHIVRSYVKHNVESFIDNNKTNLLNKLLILFPESVFYMASCEKFITIFSKVKDNINGLLINSDKQTFLHKILTLEDSMIILESNIDLNVNQIDINGDTFVSNYYDNIDALYKKNNNTNYENHHTSSKKMIKFVELLVKKNYNVNRVDNINRSIINLCFRVNVNKSIIFSYKNMAYKQQYFFIDYYCLYNLFQNEKIDPTMNFVWLKYMLQSYYPVFNINNKNFHVILEICLNKINYKKFLFEVINDKYHTLDEKDMIMIVSIINNINNKKFCNMIKYVNESDGNTVFHLMAKFRYKQLLLVVTDIIRIEYKANKSGKYPRDLYVESKISNVLN</sequence>
<organismHost>
    <name type="scientific">Acanthamoeba polyphaga</name>
    <name type="common">Amoeba</name>
    <dbReference type="NCBI Taxonomy" id="5757"/>
</organismHost>